<dbReference type="Pfam" id="PF00135">
    <property type="entry name" value="COesterase"/>
    <property type="match status" value="1"/>
</dbReference>
<dbReference type="AlphaFoldDB" id="A0A977T6R9"/>
<keyword evidence="1" id="KW-0325">Glycoprotein</keyword>
<reference evidence="4" key="1">
    <citation type="journal article" date="2022" name="Insect Sci.">
        <title>Genome-wide identification, classification, and expression profiling of serine esterases and other esterase-related proteins in the tobacco hornworm, Manduca sexta.</title>
        <authorList>
            <person name="Miao Z."/>
            <person name="Xiong C."/>
            <person name="Cao X."/>
            <person name="Shan T."/>
            <person name="Jin Q."/>
            <person name="Jiang H."/>
        </authorList>
    </citation>
    <scope>NUCLEOTIDE SEQUENCE</scope>
    <source>
        <strain evidence="4">AEH10</strain>
    </source>
</reference>
<dbReference type="PANTHER" id="PTHR11559">
    <property type="entry name" value="CARBOXYLESTERASE"/>
    <property type="match status" value="1"/>
</dbReference>
<keyword evidence="2" id="KW-0732">Signal</keyword>
<proteinExistence type="evidence at transcript level"/>
<evidence type="ECO:0000256" key="2">
    <source>
        <dbReference type="SAM" id="SignalP"/>
    </source>
</evidence>
<dbReference type="InterPro" id="IPR050309">
    <property type="entry name" value="Type-B_Carboxylest/Lipase"/>
</dbReference>
<protein>
    <submittedName>
        <fullName evidence="4">Esterase</fullName>
    </submittedName>
</protein>
<accession>A0A977T6R9</accession>
<evidence type="ECO:0000259" key="3">
    <source>
        <dbReference type="Pfam" id="PF00135"/>
    </source>
</evidence>
<organism evidence="4">
    <name type="scientific">Manduca sexta</name>
    <name type="common">Tobacco hawkmoth</name>
    <name type="synonym">Tobacco hornworm</name>
    <dbReference type="NCBI Taxonomy" id="7130"/>
    <lineage>
        <taxon>Eukaryota</taxon>
        <taxon>Metazoa</taxon>
        <taxon>Ecdysozoa</taxon>
        <taxon>Arthropoda</taxon>
        <taxon>Hexapoda</taxon>
        <taxon>Insecta</taxon>
        <taxon>Pterygota</taxon>
        <taxon>Neoptera</taxon>
        <taxon>Endopterygota</taxon>
        <taxon>Lepidoptera</taxon>
        <taxon>Glossata</taxon>
        <taxon>Ditrysia</taxon>
        <taxon>Bombycoidea</taxon>
        <taxon>Sphingidae</taxon>
        <taxon>Sphinginae</taxon>
        <taxon>Sphingini</taxon>
        <taxon>Manduca</taxon>
    </lineage>
</organism>
<dbReference type="InterPro" id="IPR029058">
    <property type="entry name" value="AB_hydrolase_fold"/>
</dbReference>
<feature type="signal peptide" evidence="2">
    <location>
        <begin position="1"/>
        <end position="21"/>
    </location>
</feature>
<evidence type="ECO:0000256" key="1">
    <source>
        <dbReference type="ARBA" id="ARBA00023180"/>
    </source>
</evidence>
<dbReference type="InterPro" id="IPR002018">
    <property type="entry name" value="CarbesteraseB"/>
</dbReference>
<evidence type="ECO:0000313" key="4">
    <source>
        <dbReference type="EMBL" id="UXP71966.1"/>
    </source>
</evidence>
<dbReference type="Gene3D" id="3.40.50.1820">
    <property type="entry name" value="alpha/beta hydrolase"/>
    <property type="match status" value="1"/>
</dbReference>
<dbReference type="EMBL" id="ON929184">
    <property type="protein sequence ID" value="UXP71966.1"/>
    <property type="molecule type" value="mRNA"/>
</dbReference>
<name>A0A977T6R9_MANSE</name>
<feature type="domain" description="Carboxylesterase type B" evidence="3">
    <location>
        <begin position="25"/>
        <end position="541"/>
    </location>
</feature>
<dbReference type="SUPFAM" id="SSF53474">
    <property type="entry name" value="alpha/beta-Hydrolases"/>
    <property type="match status" value="1"/>
</dbReference>
<feature type="chain" id="PRO_5037262296" evidence="2">
    <location>
        <begin position="22"/>
        <end position="561"/>
    </location>
</feature>
<sequence length="561" mass="63686">MTDVLTEIVSAVLFLFLEAQSYDVKVDVSQGSLLGVRQTSIFDGKSYFAFYGVPYAQPPVGILRFKNPKEPKIWKRPFDASTENRGACAQAHIVHKHAVYGYEDCLHLNIYTPSIHKEGAPTRAVIVWVHGYGFTSSFSHIYGGDFFIENDVILVTLTHRIGPFGFLKVNESDTDTNMGLKDIVMALTWIKRNVKVFSGDNKKITVMGSGSAATLLSLLLTTKSNKLFAKMILQSGSIYSPSLFLGDNELEKSRLRKLLAGKGNKVFVHASTSSIVAAAQKIYNNQEIIQRQRPLIPFLPIRESNTSLLTKSQKVQSLHTKPMLIGFNSQESISDIIPFLQNPQLLQTLAISFKFIVPFASGCQFHSTSQRYKNVAETIKKKYFKNGVSVERFLSYATDLYKYPVYKFMKEAVTVNDKVYAYKFNYNGNFNAVKTTSLAGVNVKVKGAANGDELCYLLKCEPLWENYVKIYRDVSNRDRIFIQQITELWSNFAKFSDPTPIDYRGNITWPPMSAAKNSLFHIGRQFKMVNDKSENAMFAFWNEIYEKYYSPEHCENKHDEF</sequence>